<dbReference type="Gene3D" id="3.10.620.30">
    <property type="match status" value="1"/>
</dbReference>
<evidence type="ECO:0000259" key="1">
    <source>
        <dbReference type="SMART" id="SM00460"/>
    </source>
</evidence>
<dbReference type="PANTHER" id="PTHR33490">
    <property type="entry name" value="BLR5614 PROTEIN-RELATED"/>
    <property type="match status" value="1"/>
</dbReference>
<dbReference type="PANTHER" id="PTHR33490:SF12">
    <property type="entry name" value="BLL5557 PROTEIN"/>
    <property type="match status" value="1"/>
</dbReference>
<gene>
    <name evidence="2" type="ordered locus">Sta7437_3501</name>
</gene>
<dbReference type="STRING" id="111780.Sta7437_3501"/>
<dbReference type="eggNOG" id="COG1305">
    <property type="taxonomic scope" value="Bacteria"/>
</dbReference>
<dbReference type="SUPFAM" id="SSF54001">
    <property type="entry name" value="Cysteine proteinases"/>
    <property type="match status" value="1"/>
</dbReference>
<dbReference type="EMBL" id="CP003653">
    <property type="protein sequence ID" value="AFZ36999.1"/>
    <property type="molecule type" value="Genomic_DNA"/>
</dbReference>
<feature type="domain" description="Transglutaminase-like" evidence="1">
    <location>
        <begin position="160"/>
        <end position="220"/>
    </location>
</feature>
<dbReference type="RefSeq" id="WP_015194661.1">
    <property type="nucleotide sequence ID" value="NC_019748.1"/>
</dbReference>
<sequence length="288" mass="32867">MKYRLGCQLDYSLASVSTFIFNICAVENESQTIIEENLQIEPQLEYEEYVTPFINNRYLRLTVPEGKLKISYQATVDLTFTKENPHEITEVPPSNLPLETLYYLYPSRYCQSDRLMQLAQDEFGNLEPGYSRVQAICDWIYNKVTYLSGSTDSHTSAYDIAVERVGVCRDFAHLGIAFCRALNIPARFVAVYANQLQPPDFHACFEAYLENRWYLFDATRLAPREGFVKIGTGKDAADVSFATVFGNVQMDNMKVDIEQVAEELRQPATGADAKRKSESLVYVPDENF</sequence>
<evidence type="ECO:0000313" key="2">
    <source>
        <dbReference type="EMBL" id="AFZ36999.1"/>
    </source>
</evidence>
<dbReference type="Proteomes" id="UP000010473">
    <property type="component" value="Chromosome"/>
</dbReference>
<dbReference type="SMART" id="SM00460">
    <property type="entry name" value="TGc"/>
    <property type="match status" value="1"/>
</dbReference>
<dbReference type="Pfam" id="PF21295">
    <property type="entry name" value="Bact_transglu_N_2"/>
    <property type="match status" value="1"/>
</dbReference>
<dbReference type="PATRIC" id="fig|111780.3.peg.3628"/>
<dbReference type="KEGG" id="scs:Sta7437_3501"/>
<protein>
    <submittedName>
        <fullName evidence="2">Transglutaminase domain-containing protein</fullName>
    </submittedName>
</protein>
<keyword evidence="3" id="KW-1185">Reference proteome</keyword>
<dbReference type="InterPro" id="IPR048930">
    <property type="entry name" value="Bact_transglu_N_2"/>
</dbReference>
<dbReference type="Gene3D" id="2.60.40.2250">
    <property type="match status" value="1"/>
</dbReference>
<accession>K9XY61</accession>
<evidence type="ECO:0000313" key="3">
    <source>
        <dbReference type="Proteomes" id="UP000010473"/>
    </source>
</evidence>
<dbReference type="AlphaFoldDB" id="K9XY61"/>
<organism evidence="2 3">
    <name type="scientific">Stanieria cyanosphaera (strain ATCC 29371 / PCC 7437)</name>
    <dbReference type="NCBI Taxonomy" id="111780"/>
    <lineage>
        <taxon>Bacteria</taxon>
        <taxon>Bacillati</taxon>
        <taxon>Cyanobacteriota</taxon>
        <taxon>Cyanophyceae</taxon>
        <taxon>Pleurocapsales</taxon>
        <taxon>Dermocarpellaceae</taxon>
        <taxon>Stanieria</taxon>
    </lineage>
</organism>
<proteinExistence type="predicted"/>
<dbReference type="Pfam" id="PF01841">
    <property type="entry name" value="Transglut_core"/>
    <property type="match status" value="1"/>
</dbReference>
<name>K9XY61_STAC7</name>
<reference evidence="3" key="1">
    <citation type="journal article" date="2013" name="Proc. Natl. Acad. Sci. U.S.A.">
        <title>Improving the coverage of the cyanobacterial phylum using diversity-driven genome sequencing.</title>
        <authorList>
            <person name="Shih P.M."/>
            <person name="Wu D."/>
            <person name="Latifi A."/>
            <person name="Axen S.D."/>
            <person name="Fewer D.P."/>
            <person name="Talla E."/>
            <person name="Calteau A."/>
            <person name="Cai F."/>
            <person name="Tandeau de Marsac N."/>
            <person name="Rippka R."/>
            <person name="Herdman M."/>
            <person name="Sivonen K."/>
            <person name="Coursin T."/>
            <person name="Laurent T."/>
            <person name="Goodwin L."/>
            <person name="Nolan M."/>
            <person name="Davenport K.W."/>
            <person name="Han C.S."/>
            <person name="Rubin E.M."/>
            <person name="Eisen J.A."/>
            <person name="Woyke T."/>
            <person name="Gugger M."/>
            <person name="Kerfeld C.A."/>
        </authorList>
    </citation>
    <scope>NUCLEOTIDE SEQUENCE [LARGE SCALE GENOMIC DNA]</scope>
    <source>
        <strain evidence="3">ATCC 29371 / PCC 7437</strain>
    </source>
</reference>
<dbReference type="InterPro" id="IPR038765">
    <property type="entry name" value="Papain-like_cys_pep_sf"/>
</dbReference>
<dbReference type="HOGENOM" id="CLU_064253_1_0_3"/>
<dbReference type="InterPro" id="IPR002931">
    <property type="entry name" value="Transglutaminase-like"/>
</dbReference>
<dbReference type="OrthoDB" id="9787782at2"/>